<name>A0A382EAU2_9ZZZZ</name>
<accession>A0A382EAU2</accession>
<gene>
    <name evidence="1" type="ORF">METZ01_LOCUS200038</name>
</gene>
<protein>
    <submittedName>
        <fullName evidence="1">Uncharacterized protein</fullName>
    </submittedName>
</protein>
<sequence>MPITHDGLARELEYVTNPGEHKHISEAIEPTAPIMQEMGANCRK</sequence>
<dbReference type="AlphaFoldDB" id="A0A382EAU2"/>
<evidence type="ECO:0000313" key="1">
    <source>
        <dbReference type="EMBL" id="SVB47184.1"/>
    </source>
</evidence>
<reference evidence="1" key="1">
    <citation type="submission" date="2018-05" db="EMBL/GenBank/DDBJ databases">
        <authorList>
            <person name="Lanie J.A."/>
            <person name="Ng W.-L."/>
            <person name="Kazmierczak K.M."/>
            <person name="Andrzejewski T.M."/>
            <person name="Davidsen T.M."/>
            <person name="Wayne K.J."/>
            <person name="Tettelin H."/>
            <person name="Glass J.I."/>
            <person name="Rusch D."/>
            <person name="Podicherti R."/>
            <person name="Tsui H.-C.T."/>
            <person name="Winkler M.E."/>
        </authorList>
    </citation>
    <scope>NUCLEOTIDE SEQUENCE</scope>
</reference>
<dbReference type="EMBL" id="UINC01043318">
    <property type="protein sequence ID" value="SVB47184.1"/>
    <property type="molecule type" value="Genomic_DNA"/>
</dbReference>
<organism evidence="1">
    <name type="scientific">marine metagenome</name>
    <dbReference type="NCBI Taxonomy" id="408172"/>
    <lineage>
        <taxon>unclassified sequences</taxon>
        <taxon>metagenomes</taxon>
        <taxon>ecological metagenomes</taxon>
    </lineage>
</organism>
<proteinExistence type="predicted"/>